<organism evidence="3 4">
    <name type="scientific">Croceicoccus pelagius</name>
    <dbReference type="NCBI Taxonomy" id="1703341"/>
    <lineage>
        <taxon>Bacteria</taxon>
        <taxon>Pseudomonadati</taxon>
        <taxon>Pseudomonadota</taxon>
        <taxon>Alphaproteobacteria</taxon>
        <taxon>Sphingomonadales</taxon>
        <taxon>Erythrobacteraceae</taxon>
        <taxon>Croceicoccus</taxon>
    </lineage>
</organism>
<dbReference type="Pfam" id="PF00581">
    <property type="entry name" value="Rhodanese"/>
    <property type="match status" value="1"/>
</dbReference>
<dbReference type="InterPro" id="IPR001763">
    <property type="entry name" value="Rhodanese-like_dom"/>
</dbReference>
<feature type="signal peptide" evidence="1">
    <location>
        <begin position="1"/>
        <end position="22"/>
    </location>
</feature>
<keyword evidence="1" id="KW-0732">Signal</keyword>
<name>A0A917DI86_9SPHN</name>
<protein>
    <recommendedName>
        <fullName evidence="2">Rhodanese domain-containing protein</fullName>
    </recommendedName>
</protein>
<evidence type="ECO:0000256" key="1">
    <source>
        <dbReference type="SAM" id="SignalP"/>
    </source>
</evidence>
<sequence>MKASAILLACVGLSCLAAPSLAQQRAEFDEDGYRAARYRAPVDRDPHPSARLALPAALLLDPGKDALFIDVLPVNGGVRDAKTGAWRLSEQHLTIPGAVWHPEAGRGDADPALWNALVREVTKARRRKPHLPVILFCRTDCWMGWNAARRLAAEGHEGVWWLAEGIEGWRTREQLVPAIPVTVPAN</sequence>
<dbReference type="PROSITE" id="PS51257">
    <property type="entry name" value="PROKAR_LIPOPROTEIN"/>
    <property type="match status" value="1"/>
</dbReference>
<dbReference type="InterPro" id="IPR036873">
    <property type="entry name" value="Rhodanese-like_dom_sf"/>
</dbReference>
<evidence type="ECO:0000313" key="4">
    <source>
        <dbReference type="Proteomes" id="UP000598997"/>
    </source>
</evidence>
<feature type="chain" id="PRO_5038054350" description="Rhodanese domain-containing protein" evidence="1">
    <location>
        <begin position="23"/>
        <end position="186"/>
    </location>
</feature>
<evidence type="ECO:0000259" key="2">
    <source>
        <dbReference type="PROSITE" id="PS50206"/>
    </source>
</evidence>
<comment type="caution">
    <text evidence="3">The sequence shown here is derived from an EMBL/GenBank/DDBJ whole genome shotgun (WGS) entry which is preliminary data.</text>
</comment>
<dbReference type="EMBL" id="BMIO01000003">
    <property type="protein sequence ID" value="GGD37888.1"/>
    <property type="molecule type" value="Genomic_DNA"/>
</dbReference>
<reference evidence="3 4" key="1">
    <citation type="journal article" date="2014" name="Int. J. Syst. Evol. Microbiol.">
        <title>Complete genome sequence of Corynebacterium casei LMG S-19264T (=DSM 44701T), isolated from a smear-ripened cheese.</title>
        <authorList>
            <consortium name="US DOE Joint Genome Institute (JGI-PGF)"/>
            <person name="Walter F."/>
            <person name="Albersmeier A."/>
            <person name="Kalinowski J."/>
            <person name="Ruckert C."/>
        </authorList>
    </citation>
    <scope>NUCLEOTIDE SEQUENCE [LARGE SCALE GENOMIC DNA]</scope>
    <source>
        <strain evidence="3 4">CGMCC 1.15358</strain>
    </source>
</reference>
<dbReference type="Gene3D" id="3.40.250.10">
    <property type="entry name" value="Rhodanese-like domain"/>
    <property type="match status" value="1"/>
</dbReference>
<dbReference type="Proteomes" id="UP000598997">
    <property type="component" value="Unassembled WGS sequence"/>
</dbReference>
<dbReference type="PROSITE" id="PS50206">
    <property type="entry name" value="RHODANESE_3"/>
    <property type="match status" value="1"/>
</dbReference>
<feature type="domain" description="Rhodanese" evidence="2">
    <location>
        <begin position="95"/>
        <end position="174"/>
    </location>
</feature>
<keyword evidence="4" id="KW-1185">Reference proteome</keyword>
<dbReference type="RefSeq" id="WP_229660298.1">
    <property type="nucleotide sequence ID" value="NZ_BMIO01000003.1"/>
</dbReference>
<gene>
    <name evidence="3" type="ORF">GCM10010989_09990</name>
</gene>
<accession>A0A917DI86</accession>
<dbReference type="AlphaFoldDB" id="A0A917DI86"/>
<evidence type="ECO:0000313" key="3">
    <source>
        <dbReference type="EMBL" id="GGD37888.1"/>
    </source>
</evidence>
<proteinExistence type="predicted"/>
<dbReference type="SUPFAM" id="SSF52821">
    <property type="entry name" value="Rhodanese/Cell cycle control phosphatase"/>
    <property type="match status" value="1"/>
</dbReference>